<dbReference type="Proteomes" id="UP000626786">
    <property type="component" value="Unassembled WGS sequence"/>
</dbReference>
<gene>
    <name evidence="2" type="ORF">H9649_14515</name>
</gene>
<evidence type="ECO:0000256" key="1">
    <source>
        <dbReference type="SAM" id="Phobius"/>
    </source>
</evidence>
<reference evidence="2 3" key="1">
    <citation type="submission" date="2020-08" db="EMBL/GenBank/DDBJ databases">
        <title>A Genomic Blueprint of the Chicken Gut Microbiome.</title>
        <authorList>
            <person name="Gilroy R."/>
            <person name="Ravi A."/>
            <person name="Getino M."/>
            <person name="Pursley I."/>
            <person name="Horton D.L."/>
            <person name="Alikhan N.-F."/>
            <person name="Baker D."/>
            <person name="Gharbi K."/>
            <person name="Hall N."/>
            <person name="Watson M."/>
            <person name="Adriaenssens E.M."/>
            <person name="Foster-Nyarko E."/>
            <person name="Jarju S."/>
            <person name="Secka A."/>
            <person name="Antonio M."/>
            <person name="Oren A."/>
            <person name="Chaudhuri R."/>
            <person name="La Ragione R.M."/>
            <person name="Hildebrand F."/>
            <person name="Pallen M.J."/>
        </authorList>
    </citation>
    <scope>NUCLEOTIDE SEQUENCE [LARGE SCALE GENOMIC DNA]</scope>
    <source>
        <strain evidence="2 3">Sa2YVA2</strain>
    </source>
</reference>
<comment type="caution">
    <text evidence="2">The sequence shown here is derived from an EMBL/GenBank/DDBJ whole genome shotgun (WGS) entry which is preliminary data.</text>
</comment>
<keyword evidence="3" id="KW-1185">Reference proteome</keyword>
<accession>A0ABR8UD88</accession>
<dbReference type="PANTHER" id="PTHR33802:SF1">
    <property type="entry name" value="XK-RELATED PROTEIN"/>
    <property type="match status" value="1"/>
</dbReference>
<feature type="transmembrane region" description="Helical" evidence="1">
    <location>
        <begin position="137"/>
        <end position="158"/>
    </location>
</feature>
<feature type="transmembrane region" description="Helical" evidence="1">
    <location>
        <begin position="170"/>
        <end position="187"/>
    </location>
</feature>
<proteinExistence type="predicted"/>
<keyword evidence="1" id="KW-0472">Membrane</keyword>
<feature type="transmembrane region" description="Helical" evidence="1">
    <location>
        <begin position="78"/>
        <end position="97"/>
    </location>
</feature>
<dbReference type="PANTHER" id="PTHR33802">
    <property type="entry name" value="SI:CH211-161H7.5-RELATED"/>
    <property type="match status" value="1"/>
</dbReference>
<feature type="transmembrane region" description="Helical" evidence="1">
    <location>
        <begin position="194"/>
        <end position="210"/>
    </location>
</feature>
<protein>
    <submittedName>
        <fullName evidence="2">Tryptophan-rich sensory protein</fullName>
    </submittedName>
</protein>
<feature type="transmembrane region" description="Helical" evidence="1">
    <location>
        <begin position="46"/>
        <end position="66"/>
    </location>
</feature>
<evidence type="ECO:0000313" key="3">
    <source>
        <dbReference type="Proteomes" id="UP000626786"/>
    </source>
</evidence>
<sequence length="248" mass="28782">MSRIILMTLSLIAVIVLHIAAFFFTLNEHSTLEIANRLPVPFIPANYVFAIWLLIFISLFIWIINFNKRIKLMGAKNLNRITILFIFSCTLSIAWLFSWHFGIYNWAIIFEVLLLIVLFACYTTFPKRLNELSGRIPFSLLIGWSFFIILSTTSYSLMFHEWSGFGLSDPSWTVFYMTLCTAFALHFMYHYRDFVINLLYVWIFVGIAIKNGTEELFISAAAIFLAALIVACMFIFWKKGIEKLRAVA</sequence>
<dbReference type="EMBL" id="JACSQN010000015">
    <property type="protein sequence ID" value="MBD7985800.1"/>
    <property type="molecule type" value="Genomic_DNA"/>
</dbReference>
<keyword evidence="1" id="KW-1133">Transmembrane helix</keyword>
<evidence type="ECO:0000313" key="2">
    <source>
        <dbReference type="EMBL" id="MBD7985800.1"/>
    </source>
</evidence>
<feature type="transmembrane region" description="Helical" evidence="1">
    <location>
        <begin position="103"/>
        <end position="125"/>
    </location>
</feature>
<keyword evidence="1" id="KW-0812">Transmembrane</keyword>
<name>A0ABR8UD88_9BACL</name>
<feature type="transmembrane region" description="Helical" evidence="1">
    <location>
        <begin position="216"/>
        <end position="237"/>
    </location>
</feature>
<feature type="transmembrane region" description="Helical" evidence="1">
    <location>
        <begin position="5"/>
        <end position="26"/>
    </location>
</feature>
<organism evidence="2 3">
    <name type="scientific">Sporosarcina quadrami</name>
    <dbReference type="NCBI Taxonomy" id="2762234"/>
    <lineage>
        <taxon>Bacteria</taxon>
        <taxon>Bacillati</taxon>
        <taxon>Bacillota</taxon>
        <taxon>Bacilli</taxon>
        <taxon>Bacillales</taxon>
        <taxon>Caryophanaceae</taxon>
        <taxon>Sporosarcina</taxon>
    </lineage>
</organism>
<dbReference type="RefSeq" id="WP_191695626.1">
    <property type="nucleotide sequence ID" value="NZ_JACSQN010000015.1"/>
</dbReference>